<dbReference type="InterPro" id="IPR052028">
    <property type="entry name" value="HipA_Ser/Thr_kinase"/>
</dbReference>
<name>A0ABV8LJH7_9ACTN</name>
<evidence type="ECO:0000259" key="4">
    <source>
        <dbReference type="Pfam" id="PF07804"/>
    </source>
</evidence>
<dbReference type="RefSeq" id="WP_253756864.1">
    <property type="nucleotide sequence ID" value="NZ_JAMZDZ010000001.1"/>
</dbReference>
<feature type="domain" description="HipA-like C-terminal" evidence="4">
    <location>
        <begin position="150"/>
        <end position="387"/>
    </location>
</feature>
<evidence type="ECO:0000259" key="5">
    <source>
        <dbReference type="Pfam" id="PF13657"/>
    </source>
</evidence>
<dbReference type="Proteomes" id="UP001595816">
    <property type="component" value="Unassembled WGS sequence"/>
</dbReference>
<evidence type="ECO:0000313" key="6">
    <source>
        <dbReference type="EMBL" id="MFC4130954.1"/>
    </source>
</evidence>
<sequence>MVSELVVVMRGRRVGELKQDDRGRLALRYDSEWRAAEDSTPLSLSMPLSEAEHEDQVVRAFLWGLLPDNEAVLERWAQVYQVSARNPFALLRHVGEDCAGAAQFVTPERIEAIMAGDGGVEWIDVQEIAARVRTLRSDPAAWNLSRSGQFSLAGAQAKTALHYDEAADRWGDPWGVVPTTHIVKPAISGFDEHDLNEHLCLEAARGLGIVAARSRVVAFGAERVIVVERYDRQRSAVGAWLRVHQEDVCQALGRPPTAKYQNEGGPGPEDVIGLLRRAVLTPRGADADVQRFVDALVFNWLIGGTDAHAKNYSILLGGAGARLAPLYDVASALPYDDMYMPRLRMAMRIGGDYRLDGITGTRWRRLAVEAGLDPAGTVDRARAYAQELPDVISRIAKGHEIAGLASGLPGRLAERMTARATLCERLLDR</sequence>
<organism evidence="6 7">
    <name type="scientific">Hamadaea flava</name>
    <dbReference type="NCBI Taxonomy" id="1742688"/>
    <lineage>
        <taxon>Bacteria</taxon>
        <taxon>Bacillati</taxon>
        <taxon>Actinomycetota</taxon>
        <taxon>Actinomycetes</taxon>
        <taxon>Micromonosporales</taxon>
        <taxon>Micromonosporaceae</taxon>
        <taxon>Hamadaea</taxon>
    </lineage>
</organism>
<feature type="domain" description="HipA N-terminal subdomain 1" evidence="5">
    <location>
        <begin position="6"/>
        <end position="104"/>
    </location>
</feature>
<keyword evidence="7" id="KW-1185">Reference proteome</keyword>
<dbReference type="CDD" id="cd17808">
    <property type="entry name" value="HipA_Ec_like"/>
    <property type="match status" value="1"/>
</dbReference>
<comment type="similarity">
    <text evidence="1">Belongs to the HipA Ser/Thr kinase family.</text>
</comment>
<dbReference type="EMBL" id="JBHSAY010000005">
    <property type="protein sequence ID" value="MFC4130954.1"/>
    <property type="molecule type" value="Genomic_DNA"/>
</dbReference>
<evidence type="ECO:0000256" key="2">
    <source>
        <dbReference type="ARBA" id="ARBA00022679"/>
    </source>
</evidence>
<dbReference type="Pfam" id="PF13657">
    <property type="entry name" value="Couple_hipA"/>
    <property type="match status" value="1"/>
</dbReference>
<comment type="caution">
    <text evidence="6">The sequence shown here is derived from an EMBL/GenBank/DDBJ whole genome shotgun (WGS) entry which is preliminary data.</text>
</comment>
<evidence type="ECO:0000313" key="7">
    <source>
        <dbReference type="Proteomes" id="UP001595816"/>
    </source>
</evidence>
<dbReference type="Pfam" id="PF07804">
    <property type="entry name" value="HipA_C"/>
    <property type="match status" value="1"/>
</dbReference>
<accession>A0ABV8LJH7</accession>
<evidence type="ECO:0000256" key="1">
    <source>
        <dbReference type="ARBA" id="ARBA00010164"/>
    </source>
</evidence>
<keyword evidence="3" id="KW-0418">Kinase</keyword>
<proteinExistence type="inferred from homology"/>
<dbReference type="PANTHER" id="PTHR37419">
    <property type="entry name" value="SERINE/THREONINE-PROTEIN KINASE TOXIN HIPA"/>
    <property type="match status" value="1"/>
</dbReference>
<dbReference type="NCBIfam" id="TIGR03071">
    <property type="entry name" value="couple_hipA"/>
    <property type="match status" value="1"/>
</dbReference>
<dbReference type="Gene3D" id="1.10.1070.20">
    <property type="match status" value="1"/>
</dbReference>
<keyword evidence="2" id="KW-0808">Transferase</keyword>
<dbReference type="InterPro" id="IPR012893">
    <property type="entry name" value="HipA-like_C"/>
</dbReference>
<evidence type="ECO:0000256" key="3">
    <source>
        <dbReference type="ARBA" id="ARBA00022777"/>
    </source>
</evidence>
<reference evidence="7" key="1">
    <citation type="journal article" date="2019" name="Int. J. Syst. Evol. Microbiol.">
        <title>The Global Catalogue of Microorganisms (GCM) 10K type strain sequencing project: providing services to taxonomists for standard genome sequencing and annotation.</title>
        <authorList>
            <consortium name="The Broad Institute Genomics Platform"/>
            <consortium name="The Broad Institute Genome Sequencing Center for Infectious Disease"/>
            <person name="Wu L."/>
            <person name="Ma J."/>
        </authorList>
    </citation>
    <scope>NUCLEOTIDE SEQUENCE [LARGE SCALE GENOMIC DNA]</scope>
    <source>
        <strain evidence="7">CGMCC 4.7289</strain>
    </source>
</reference>
<dbReference type="PANTHER" id="PTHR37419:SF1">
    <property type="entry name" value="SERINE_THREONINE-PROTEIN KINASE TOXIN HIPA"/>
    <property type="match status" value="1"/>
</dbReference>
<gene>
    <name evidence="6" type="ORF">ACFOZ4_10105</name>
</gene>
<dbReference type="InterPro" id="IPR017508">
    <property type="entry name" value="HipA_N1"/>
</dbReference>
<protein>
    <submittedName>
        <fullName evidence="6">Type II toxin-antitoxin system HipA family toxin</fullName>
    </submittedName>
</protein>